<dbReference type="AlphaFoldDB" id="A0A8T0A2T7"/>
<evidence type="ECO:0000256" key="7">
    <source>
        <dbReference type="ARBA" id="ARBA00022525"/>
    </source>
</evidence>
<dbReference type="InterPro" id="IPR011992">
    <property type="entry name" value="EF-hand-dom_pair"/>
</dbReference>
<dbReference type="InterPro" id="IPR057576">
    <property type="entry name" value="NUCB1_N"/>
</dbReference>
<dbReference type="GO" id="GO:0070062">
    <property type="term" value="C:extracellular exosome"/>
    <property type="evidence" value="ECO:0007669"/>
    <property type="project" value="TreeGrafter"/>
</dbReference>
<reference evidence="20" key="1">
    <citation type="journal article" date="2020" name="Ecol. Evol.">
        <title>Genome structure and content of the rice root-knot nematode (Meloidogyne graminicola).</title>
        <authorList>
            <person name="Phan N.T."/>
            <person name="Danchin E.G.J."/>
            <person name="Klopp C."/>
            <person name="Perfus-Barbeoch L."/>
            <person name="Kozlowski D.K."/>
            <person name="Koutsovoulos G.D."/>
            <person name="Lopez-Roques C."/>
            <person name="Bouchez O."/>
            <person name="Zahm M."/>
            <person name="Besnard G."/>
            <person name="Bellafiore S."/>
        </authorList>
    </citation>
    <scope>NUCLEOTIDE SEQUENCE</scope>
    <source>
        <strain evidence="20">VN-18</strain>
    </source>
</reference>
<dbReference type="EMBL" id="JABEBT010000004">
    <property type="protein sequence ID" value="KAF7639616.1"/>
    <property type="molecule type" value="Genomic_DNA"/>
</dbReference>
<comment type="similarity">
    <text evidence="5">Belongs to the nucleobindin family.</text>
</comment>
<evidence type="ECO:0000256" key="6">
    <source>
        <dbReference type="ARBA" id="ARBA00022490"/>
    </source>
</evidence>
<evidence type="ECO:0000256" key="18">
    <source>
        <dbReference type="SAM" id="SignalP"/>
    </source>
</evidence>
<dbReference type="PANTHER" id="PTHR19237">
    <property type="entry name" value="NUCLEOBINDIN"/>
    <property type="match status" value="1"/>
</dbReference>
<dbReference type="InterPro" id="IPR002048">
    <property type="entry name" value="EF_hand_dom"/>
</dbReference>
<dbReference type="Gene3D" id="1.10.238.10">
    <property type="entry name" value="EF-hand"/>
    <property type="match status" value="1"/>
</dbReference>
<feature type="coiled-coil region" evidence="16">
    <location>
        <begin position="107"/>
        <end position="218"/>
    </location>
</feature>
<keyword evidence="8" id="KW-0597">Phosphoprotein</keyword>
<evidence type="ECO:0000256" key="3">
    <source>
        <dbReference type="ARBA" id="ARBA00004555"/>
    </source>
</evidence>
<feature type="chain" id="PRO_5035755375" description="EF-hand domain-containing protein" evidence="18">
    <location>
        <begin position="24"/>
        <end position="421"/>
    </location>
</feature>
<protein>
    <recommendedName>
        <fullName evidence="19">EF-hand domain-containing protein</fullName>
    </recommendedName>
</protein>
<evidence type="ECO:0000313" key="21">
    <source>
        <dbReference type="Proteomes" id="UP000605970"/>
    </source>
</evidence>
<keyword evidence="16" id="KW-0175">Coiled coil</keyword>
<dbReference type="InterPro" id="IPR040250">
    <property type="entry name" value="Nucleobindin"/>
</dbReference>
<keyword evidence="9" id="KW-0344">Guanine-nucleotide releasing factor</keyword>
<dbReference type="PROSITE" id="PS00018">
    <property type="entry name" value="EF_HAND_1"/>
    <property type="match status" value="2"/>
</dbReference>
<keyword evidence="15" id="KW-0472">Membrane</keyword>
<feature type="region of interest" description="Disordered" evidence="17">
    <location>
        <begin position="365"/>
        <end position="388"/>
    </location>
</feature>
<comment type="subcellular location">
    <subcellularLocation>
        <location evidence="2">Cytoplasm</location>
    </subcellularLocation>
    <subcellularLocation>
        <location evidence="3">Golgi apparatus</location>
    </subcellularLocation>
    <subcellularLocation>
        <location evidence="1">Membrane</location>
        <topology evidence="1">Peripheral membrane protein</topology>
    </subcellularLocation>
    <subcellularLocation>
        <location evidence="4">Secreted</location>
    </subcellularLocation>
</comment>
<keyword evidence="11" id="KW-0677">Repeat</keyword>
<evidence type="ECO:0000256" key="10">
    <source>
        <dbReference type="ARBA" id="ARBA00022729"/>
    </source>
</evidence>
<gene>
    <name evidence="20" type="ORF">Mgra_00000941</name>
</gene>
<keyword evidence="10 18" id="KW-0732">Signal</keyword>
<evidence type="ECO:0000256" key="17">
    <source>
        <dbReference type="SAM" id="MobiDB-lite"/>
    </source>
</evidence>
<evidence type="ECO:0000256" key="8">
    <source>
        <dbReference type="ARBA" id="ARBA00022553"/>
    </source>
</evidence>
<evidence type="ECO:0000256" key="12">
    <source>
        <dbReference type="ARBA" id="ARBA00022837"/>
    </source>
</evidence>
<proteinExistence type="inferred from homology"/>
<evidence type="ECO:0000256" key="2">
    <source>
        <dbReference type="ARBA" id="ARBA00004496"/>
    </source>
</evidence>
<dbReference type="GO" id="GO:0005509">
    <property type="term" value="F:calcium ion binding"/>
    <property type="evidence" value="ECO:0007669"/>
    <property type="project" value="InterPro"/>
</dbReference>
<comment type="caution">
    <text evidence="20">The sequence shown here is derived from an EMBL/GenBank/DDBJ whole genome shotgun (WGS) entry which is preliminary data.</text>
</comment>
<keyword evidence="13" id="KW-0333">Golgi apparatus</keyword>
<feature type="domain" description="EF-hand" evidence="19">
    <location>
        <begin position="239"/>
        <end position="274"/>
    </location>
</feature>
<evidence type="ECO:0000256" key="9">
    <source>
        <dbReference type="ARBA" id="ARBA00022658"/>
    </source>
</evidence>
<dbReference type="PANTHER" id="PTHR19237:SF20">
    <property type="entry name" value="NUCLEOBINDIN 1"/>
    <property type="match status" value="1"/>
</dbReference>
<sequence>MKEFIYYFTYICIIFILIQDVTCPPPPAKRQKTEHDNSENTIDGTPAEQPYQFNFPYSKYLELVVKILESQPSFHEKLKGMSEAEIKEGKIADHLDDLPQEVFDKLTQAKIEEIERVRAEIEKQMEKDGHPKNVILPEHLDLQELKTFGKEDLRKLIKKTVADMEKLDEERKKEFKEYEMQKKAEEDHKWAQMSMEERNKAIKEIEEAKKHHNDHEELKHPGGREQLEEVWEERDHMDKGTFDPKTFFSLHDLNSDGYLNEEEIEALFQLELEKVYNDTDPADDPKEKIEEMYRMREHVVAQMDKNGDRLISLEEFLQDAQVEAPEGQKDEGWKDLGDQKIYTEEELAQFEKEYAQKKAGWGDHAYDQVVPDMPNLQKDKQQDSEYGQLPKVPVQVQPVHDQEVPNVHQQPPQKVDPVYGI</sequence>
<keyword evidence="21" id="KW-1185">Reference proteome</keyword>
<organism evidence="20 21">
    <name type="scientific">Meloidogyne graminicola</name>
    <dbReference type="NCBI Taxonomy" id="189291"/>
    <lineage>
        <taxon>Eukaryota</taxon>
        <taxon>Metazoa</taxon>
        <taxon>Ecdysozoa</taxon>
        <taxon>Nematoda</taxon>
        <taxon>Chromadorea</taxon>
        <taxon>Rhabditida</taxon>
        <taxon>Tylenchina</taxon>
        <taxon>Tylenchomorpha</taxon>
        <taxon>Tylenchoidea</taxon>
        <taxon>Meloidogynidae</taxon>
        <taxon>Meloidogyninae</taxon>
        <taxon>Meloidogyne</taxon>
    </lineage>
</organism>
<keyword evidence="6" id="KW-0963">Cytoplasm</keyword>
<evidence type="ECO:0000313" key="20">
    <source>
        <dbReference type="EMBL" id="KAF7639616.1"/>
    </source>
</evidence>
<evidence type="ECO:0000256" key="4">
    <source>
        <dbReference type="ARBA" id="ARBA00004613"/>
    </source>
</evidence>
<name>A0A8T0A2T7_9BILA</name>
<dbReference type="PROSITE" id="PS50222">
    <property type="entry name" value="EF_HAND_2"/>
    <property type="match status" value="2"/>
</dbReference>
<keyword evidence="14" id="KW-0238">DNA-binding</keyword>
<keyword evidence="7" id="KW-0964">Secreted</keyword>
<dbReference type="GO" id="GO:0003677">
    <property type="term" value="F:DNA binding"/>
    <property type="evidence" value="ECO:0007669"/>
    <property type="project" value="UniProtKB-KW"/>
</dbReference>
<dbReference type="Pfam" id="PF25434">
    <property type="entry name" value="NUCB1_N"/>
    <property type="match status" value="1"/>
</dbReference>
<feature type="region of interest" description="Disordered" evidence="17">
    <location>
        <begin position="402"/>
        <end position="421"/>
    </location>
</feature>
<evidence type="ECO:0000256" key="14">
    <source>
        <dbReference type="ARBA" id="ARBA00023125"/>
    </source>
</evidence>
<dbReference type="GO" id="GO:0016020">
    <property type="term" value="C:membrane"/>
    <property type="evidence" value="ECO:0007669"/>
    <property type="project" value="UniProtKB-SubCell"/>
</dbReference>
<dbReference type="Pfam" id="PF13499">
    <property type="entry name" value="EF-hand_7"/>
    <property type="match status" value="1"/>
</dbReference>
<keyword evidence="12" id="KW-0106">Calcium</keyword>
<feature type="signal peptide" evidence="18">
    <location>
        <begin position="1"/>
        <end position="23"/>
    </location>
</feature>
<dbReference type="SUPFAM" id="SSF47473">
    <property type="entry name" value="EF-hand"/>
    <property type="match status" value="1"/>
</dbReference>
<dbReference type="GO" id="GO:0005085">
    <property type="term" value="F:guanyl-nucleotide exchange factor activity"/>
    <property type="evidence" value="ECO:0007669"/>
    <property type="project" value="UniProtKB-KW"/>
</dbReference>
<evidence type="ECO:0000259" key="19">
    <source>
        <dbReference type="PROSITE" id="PS50222"/>
    </source>
</evidence>
<evidence type="ECO:0000256" key="1">
    <source>
        <dbReference type="ARBA" id="ARBA00004170"/>
    </source>
</evidence>
<dbReference type="Proteomes" id="UP000605970">
    <property type="component" value="Unassembled WGS sequence"/>
</dbReference>
<feature type="region of interest" description="Disordered" evidence="17">
    <location>
        <begin position="26"/>
        <end position="47"/>
    </location>
</feature>
<feature type="domain" description="EF-hand" evidence="19">
    <location>
        <begin position="291"/>
        <end position="326"/>
    </location>
</feature>
<evidence type="ECO:0000256" key="16">
    <source>
        <dbReference type="SAM" id="Coils"/>
    </source>
</evidence>
<dbReference type="InterPro" id="IPR018247">
    <property type="entry name" value="EF_Hand_1_Ca_BS"/>
</dbReference>
<evidence type="ECO:0000256" key="5">
    <source>
        <dbReference type="ARBA" id="ARBA00008063"/>
    </source>
</evidence>
<evidence type="ECO:0000256" key="15">
    <source>
        <dbReference type="ARBA" id="ARBA00023136"/>
    </source>
</evidence>
<dbReference type="OrthoDB" id="5982823at2759"/>
<accession>A0A8T0A2T7</accession>
<evidence type="ECO:0000256" key="13">
    <source>
        <dbReference type="ARBA" id="ARBA00023034"/>
    </source>
</evidence>
<evidence type="ECO:0000256" key="11">
    <source>
        <dbReference type="ARBA" id="ARBA00022737"/>
    </source>
</evidence>
<dbReference type="GO" id="GO:0005794">
    <property type="term" value="C:Golgi apparatus"/>
    <property type="evidence" value="ECO:0007669"/>
    <property type="project" value="UniProtKB-SubCell"/>
</dbReference>
<dbReference type="GO" id="GO:0005793">
    <property type="term" value="C:endoplasmic reticulum-Golgi intermediate compartment"/>
    <property type="evidence" value="ECO:0007669"/>
    <property type="project" value="TreeGrafter"/>
</dbReference>